<dbReference type="PROSITE" id="PS01124">
    <property type="entry name" value="HTH_ARAC_FAMILY_2"/>
    <property type="match status" value="1"/>
</dbReference>
<proteinExistence type="predicted"/>
<dbReference type="EMBL" id="JBDLBR010000003">
    <property type="protein sequence ID" value="MEN7537360.1"/>
    <property type="molecule type" value="Genomic_DNA"/>
</dbReference>
<name>A0ABV0CWZ5_9SPHN</name>
<dbReference type="Gene3D" id="1.10.10.60">
    <property type="entry name" value="Homeodomain-like"/>
    <property type="match status" value="1"/>
</dbReference>
<sequence>MGKVNGRSLGLDGKLTQTSRLELQYLPVPEHLAHHVSTFYHFRCDEAVIREVQPAAVGQLALFARGKGKIYFRNGITDPSRQTNLLSPVSVAANFVVDGPFHAIGAALTPLGWAELTGLHAGEHANRLYAAEEHLGKSVGNVGARLCAAYREGTMDAETCVEELGHCLGSLLRPLSDAHRQLIAQTGSWLSGDLNPDIAELFAASSYSRRQTQRLVDRFFGLPPTTLRRKYRALRAAALFAQPDLAPEMEAMVRESFYDQPHMIREIRLFAGRTPARLSDDPDSYLNEMLDLRNLRELR</sequence>
<protein>
    <submittedName>
        <fullName evidence="2">AraC family transcriptional regulator</fullName>
    </submittedName>
</protein>
<dbReference type="Proteomes" id="UP001484535">
    <property type="component" value="Unassembled WGS sequence"/>
</dbReference>
<evidence type="ECO:0000313" key="3">
    <source>
        <dbReference type="Proteomes" id="UP001484535"/>
    </source>
</evidence>
<organism evidence="2 3">
    <name type="scientific">Aurantiacibacter flavus</name>
    <dbReference type="NCBI Taxonomy" id="3145232"/>
    <lineage>
        <taxon>Bacteria</taxon>
        <taxon>Pseudomonadati</taxon>
        <taxon>Pseudomonadota</taxon>
        <taxon>Alphaproteobacteria</taxon>
        <taxon>Sphingomonadales</taxon>
        <taxon>Erythrobacteraceae</taxon>
        <taxon>Aurantiacibacter</taxon>
    </lineage>
</organism>
<feature type="domain" description="HTH araC/xylS-type" evidence="1">
    <location>
        <begin position="198"/>
        <end position="281"/>
    </location>
</feature>
<dbReference type="RefSeq" id="WP_346784822.1">
    <property type="nucleotide sequence ID" value="NZ_JBDLBR010000003.1"/>
</dbReference>
<evidence type="ECO:0000259" key="1">
    <source>
        <dbReference type="PROSITE" id="PS01124"/>
    </source>
</evidence>
<reference evidence="2 3" key="1">
    <citation type="submission" date="2024-05" db="EMBL/GenBank/DDBJ databases">
        <authorList>
            <person name="Park S."/>
        </authorList>
    </citation>
    <scope>NUCLEOTIDE SEQUENCE [LARGE SCALE GENOMIC DNA]</scope>
    <source>
        <strain evidence="2 3">DGU5</strain>
    </source>
</reference>
<accession>A0ABV0CWZ5</accession>
<comment type="caution">
    <text evidence="2">The sequence shown here is derived from an EMBL/GenBank/DDBJ whole genome shotgun (WGS) entry which is preliminary data.</text>
</comment>
<dbReference type="InterPro" id="IPR018060">
    <property type="entry name" value="HTH_AraC"/>
</dbReference>
<evidence type="ECO:0000313" key="2">
    <source>
        <dbReference type="EMBL" id="MEN7537360.1"/>
    </source>
</evidence>
<gene>
    <name evidence="2" type="ORF">ABDJ38_09270</name>
</gene>
<keyword evidence="3" id="KW-1185">Reference proteome</keyword>